<evidence type="ECO:0000256" key="1">
    <source>
        <dbReference type="SAM" id="MobiDB-lite"/>
    </source>
</evidence>
<reference evidence="2 3" key="1">
    <citation type="journal article" date="2019" name="ACS Chem. Biol.">
        <title>Identification and Mobilization of a Cryptic Antibiotic Biosynthesis Gene Locus from a Human-Pathogenic Nocardia Isolate.</title>
        <authorList>
            <person name="Herisse M."/>
            <person name="Ishida K."/>
            <person name="Porter J.L."/>
            <person name="Howden B."/>
            <person name="Hertweck C."/>
            <person name="Stinear T.P."/>
            <person name="Pidot S.J."/>
        </authorList>
    </citation>
    <scope>NUCLEOTIDE SEQUENCE [LARGE SCALE GENOMIC DNA]</scope>
    <source>
        <strain evidence="2 3">AUSMDU00012717</strain>
    </source>
</reference>
<sequence length="157" mass="17543">MSTPEPVFDVAHGDIAVSRRLSAALRTLAANTADPAMKEQIRAVLAGKLSMREFARTETFNRTLDRVMPAALQRLAAMPDEERDRLAAQGRADLERYREQPAESDPPRPTPPAGPDAAAGHVIAGTRKPNRERIVTPDDPDDDDRYYQERRERGWLV</sequence>
<name>A0A6G9YSY2_9NOCA</name>
<feature type="compositionally biased region" description="Basic and acidic residues" evidence="1">
    <location>
        <begin position="80"/>
        <end position="101"/>
    </location>
</feature>
<dbReference type="AlphaFoldDB" id="A0A6G9YSY2"/>
<dbReference type="RefSeq" id="WP_167478515.1">
    <property type="nucleotide sequence ID" value="NZ_CP046172.1"/>
</dbReference>
<evidence type="ECO:0000313" key="2">
    <source>
        <dbReference type="EMBL" id="QIS16425.1"/>
    </source>
</evidence>
<evidence type="ECO:0000313" key="3">
    <source>
        <dbReference type="Proteomes" id="UP000503540"/>
    </source>
</evidence>
<organism evidence="2 3">
    <name type="scientific">Nocardia arthritidis</name>
    <dbReference type="NCBI Taxonomy" id="228602"/>
    <lineage>
        <taxon>Bacteria</taxon>
        <taxon>Bacillati</taxon>
        <taxon>Actinomycetota</taxon>
        <taxon>Actinomycetes</taxon>
        <taxon>Mycobacteriales</taxon>
        <taxon>Nocardiaceae</taxon>
        <taxon>Nocardia</taxon>
    </lineage>
</organism>
<proteinExistence type="predicted"/>
<dbReference type="Proteomes" id="UP000503540">
    <property type="component" value="Chromosome"/>
</dbReference>
<dbReference type="EMBL" id="CP046172">
    <property type="protein sequence ID" value="QIS16425.1"/>
    <property type="molecule type" value="Genomic_DNA"/>
</dbReference>
<feature type="compositionally biased region" description="Basic and acidic residues" evidence="1">
    <location>
        <begin position="145"/>
        <end position="157"/>
    </location>
</feature>
<accession>A0A6G9YSY2</accession>
<keyword evidence="3" id="KW-1185">Reference proteome</keyword>
<feature type="region of interest" description="Disordered" evidence="1">
    <location>
        <begin position="75"/>
        <end position="157"/>
    </location>
</feature>
<protein>
    <submittedName>
        <fullName evidence="2">Uncharacterized protein</fullName>
    </submittedName>
</protein>
<gene>
    <name evidence="2" type="ORF">F5544_43085</name>
</gene>
<dbReference type="KEGG" id="nah:F5544_43085"/>